<dbReference type="EMBL" id="FQ790337">
    <property type="protein sequence ID" value="CCD51805.1"/>
    <property type="molecule type" value="Genomic_DNA"/>
</dbReference>
<evidence type="ECO:0000313" key="2">
    <source>
        <dbReference type="EMBL" id="CCD51805.1"/>
    </source>
</evidence>
<name>G2YJB8_BOTF4</name>
<dbReference type="InParanoid" id="G2YJB8"/>
<feature type="transmembrane region" description="Helical" evidence="1">
    <location>
        <begin position="25"/>
        <end position="48"/>
    </location>
</feature>
<evidence type="ECO:0000313" key="3">
    <source>
        <dbReference type="Proteomes" id="UP000008177"/>
    </source>
</evidence>
<dbReference type="HOGENOM" id="CLU_3142897_0_0_1"/>
<reference evidence="3" key="1">
    <citation type="journal article" date="2011" name="PLoS Genet.">
        <title>Genomic analysis of the necrotrophic fungal pathogens Sclerotinia sclerotiorum and Botrytis cinerea.</title>
        <authorList>
            <person name="Amselem J."/>
            <person name="Cuomo C.A."/>
            <person name="van Kan J.A."/>
            <person name="Viaud M."/>
            <person name="Benito E.P."/>
            <person name="Couloux A."/>
            <person name="Coutinho P.M."/>
            <person name="de Vries R.P."/>
            <person name="Dyer P.S."/>
            <person name="Fillinger S."/>
            <person name="Fournier E."/>
            <person name="Gout L."/>
            <person name="Hahn M."/>
            <person name="Kohn L."/>
            <person name="Lapalu N."/>
            <person name="Plummer K.M."/>
            <person name="Pradier J.M."/>
            <person name="Quevillon E."/>
            <person name="Sharon A."/>
            <person name="Simon A."/>
            <person name="ten Have A."/>
            <person name="Tudzynski B."/>
            <person name="Tudzynski P."/>
            <person name="Wincker P."/>
            <person name="Andrew M."/>
            <person name="Anthouard V."/>
            <person name="Beever R.E."/>
            <person name="Beffa R."/>
            <person name="Benoit I."/>
            <person name="Bouzid O."/>
            <person name="Brault B."/>
            <person name="Chen Z."/>
            <person name="Choquer M."/>
            <person name="Collemare J."/>
            <person name="Cotton P."/>
            <person name="Danchin E.G."/>
            <person name="Da Silva C."/>
            <person name="Gautier A."/>
            <person name="Giraud C."/>
            <person name="Giraud T."/>
            <person name="Gonzalez C."/>
            <person name="Grossetete S."/>
            <person name="Guldener U."/>
            <person name="Henrissat B."/>
            <person name="Howlett B.J."/>
            <person name="Kodira C."/>
            <person name="Kretschmer M."/>
            <person name="Lappartient A."/>
            <person name="Leroch M."/>
            <person name="Levis C."/>
            <person name="Mauceli E."/>
            <person name="Neuveglise C."/>
            <person name="Oeser B."/>
            <person name="Pearson M."/>
            <person name="Poulain J."/>
            <person name="Poussereau N."/>
            <person name="Quesneville H."/>
            <person name="Rascle C."/>
            <person name="Schumacher J."/>
            <person name="Segurens B."/>
            <person name="Sexton A."/>
            <person name="Silva E."/>
            <person name="Sirven C."/>
            <person name="Soanes D.M."/>
            <person name="Talbot N.J."/>
            <person name="Templeton M."/>
            <person name="Yandava C."/>
            <person name="Yarden O."/>
            <person name="Zeng Q."/>
            <person name="Rollins J.A."/>
            <person name="Lebrun M.H."/>
            <person name="Dickman M."/>
        </authorList>
    </citation>
    <scope>NUCLEOTIDE SEQUENCE [LARGE SCALE GENOMIC DNA]</scope>
    <source>
        <strain evidence="3">T4</strain>
    </source>
</reference>
<protein>
    <submittedName>
        <fullName evidence="2">Uncharacterized protein</fullName>
    </submittedName>
</protein>
<keyword evidence="1" id="KW-0472">Membrane</keyword>
<sequence>MTQRCKTAHKAHGGLSGMVVTYKSYLFLMFHVFGLSLDGQIIAVVIMMS</sequence>
<proteinExistence type="predicted"/>
<keyword evidence="1" id="KW-0812">Transmembrane</keyword>
<accession>G2YJB8</accession>
<dbReference type="AlphaFoldDB" id="G2YJB8"/>
<keyword evidence="1" id="KW-1133">Transmembrane helix</keyword>
<gene>
    <name evidence="2" type="ORF">BofuT4_uP021110.1</name>
</gene>
<organism evidence="2 3">
    <name type="scientific">Botryotinia fuckeliana (strain T4)</name>
    <name type="common">Noble rot fungus</name>
    <name type="synonym">Botrytis cinerea</name>
    <dbReference type="NCBI Taxonomy" id="999810"/>
    <lineage>
        <taxon>Eukaryota</taxon>
        <taxon>Fungi</taxon>
        <taxon>Dikarya</taxon>
        <taxon>Ascomycota</taxon>
        <taxon>Pezizomycotina</taxon>
        <taxon>Leotiomycetes</taxon>
        <taxon>Helotiales</taxon>
        <taxon>Sclerotiniaceae</taxon>
        <taxon>Botrytis</taxon>
    </lineage>
</organism>
<dbReference type="Proteomes" id="UP000008177">
    <property type="component" value="Unplaced contigs"/>
</dbReference>
<evidence type="ECO:0000256" key="1">
    <source>
        <dbReference type="SAM" id="Phobius"/>
    </source>
</evidence>